<reference evidence="1" key="1">
    <citation type="submission" date="2022-08" db="EMBL/GenBank/DDBJ databases">
        <title>Genomic Encyclopedia of Type Strains, Phase V (KMG-V): Genome sequencing to study the core and pangenomes of soil and plant-associated prokaryotes.</title>
        <authorList>
            <person name="Whitman W."/>
        </authorList>
    </citation>
    <scope>NUCLEOTIDE SEQUENCE</scope>
    <source>
        <strain evidence="1">SP3049</strain>
    </source>
</reference>
<dbReference type="AlphaFoldDB" id="A0A9X2Q742"/>
<name>A0A9X2Q742_9BACT</name>
<dbReference type="Proteomes" id="UP001155057">
    <property type="component" value="Unassembled WGS sequence"/>
</dbReference>
<protein>
    <submittedName>
        <fullName evidence="1">Uncharacterized protein</fullName>
    </submittedName>
</protein>
<sequence length="74" mass="8176">MATDRSFERGDVVKVNENVFYYGGKTGTVQAVNIQNVVVRLQGGTSTPRNLCFRRWELHHVETAPGEAAKVGGR</sequence>
<evidence type="ECO:0000313" key="1">
    <source>
        <dbReference type="EMBL" id="MCS3709805.1"/>
    </source>
</evidence>
<evidence type="ECO:0000313" key="2">
    <source>
        <dbReference type="Proteomes" id="UP001155057"/>
    </source>
</evidence>
<accession>A0A9X2Q742</accession>
<dbReference type="EMBL" id="JANUAE010000004">
    <property type="protein sequence ID" value="MCS3709805.1"/>
    <property type="molecule type" value="Genomic_DNA"/>
</dbReference>
<comment type="caution">
    <text evidence="1">The sequence shown here is derived from an EMBL/GenBank/DDBJ whole genome shotgun (WGS) entry which is preliminary data.</text>
</comment>
<dbReference type="RefSeq" id="WP_259123670.1">
    <property type="nucleotide sequence ID" value="NZ_JANTZO010000005.1"/>
</dbReference>
<proteinExistence type="predicted"/>
<gene>
    <name evidence="1" type="ORF">GGP61_001409</name>
</gene>
<organism evidence="1 2">
    <name type="scientific">Salinibacter ruber</name>
    <dbReference type="NCBI Taxonomy" id="146919"/>
    <lineage>
        <taxon>Bacteria</taxon>
        <taxon>Pseudomonadati</taxon>
        <taxon>Rhodothermota</taxon>
        <taxon>Rhodothermia</taxon>
        <taxon>Rhodothermales</taxon>
        <taxon>Salinibacteraceae</taxon>
        <taxon>Salinibacter</taxon>
    </lineage>
</organism>